<keyword evidence="1" id="KW-0175">Coiled coil</keyword>
<organism evidence="2 3">
    <name type="scientific">Puccinia graminis f. sp. tritici</name>
    <dbReference type="NCBI Taxonomy" id="56615"/>
    <lineage>
        <taxon>Eukaryota</taxon>
        <taxon>Fungi</taxon>
        <taxon>Dikarya</taxon>
        <taxon>Basidiomycota</taxon>
        <taxon>Pucciniomycotina</taxon>
        <taxon>Pucciniomycetes</taxon>
        <taxon>Pucciniales</taxon>
        <taxon>Pucciniaceae</taxon>
        <taxon>Puccinia</taxon>
    </lineage>
</organism>
<protein>
    <submittedName>
        <fullName evidence="2">Kinetochore-associated Ndc80 complex subunit ndc80</fullName>
    </submittedName>
</protein>
<dbReference type="AlphaFoldDB" id="A0A5B0R1A3"/>
<dbReference type="PANTHER" id="PTHR10643:SF2">
    <property type="entry name" value="KINETOCHORE PROTEIN NDC80 HOMOLOG"/>
    <property type="match status" value="1"/>
</dbReference>
<evidence type="ECO:0000313" key="2">
    <source>
        <dbReference type="EMBL" id="KAA1119139.1"/>
    </source>
</evidence>
<accession>A0A5B0R1A3</accession>
<dbReference type="OrthoDB" id="2498670at2759"/>
<dbReference type="GO" id="GO:0031262">
    <property type="term" value="C:Ndc80 complex"/>
    <property type="evidence" value="ECO:0007669"/>
    <property type="project" value="InterPro"/>
</dbReference>
<dbReference type="EMBL" id="VSWC01000001">
    <property type="protein sequence ID" value="KAA1119139.1"/>
    <property type="molecule type" value="Genomic_DNA"/>
</dbReference>
<dbReference type="Proteomes" id="UP000324748">
    <property type="component" value="Unassembled WGS sequence"/>
</dbReference>
<keyword evidence="3" id="KW-1185">Reference proteome</keyword>
<evidence type="ECO:0000313" key="3">
    <source>
        <dbReference type="Proteomes" id="UP000324748"/>
    </source>
</evidence>
<reference evidence="2 3" key="1">
    <citation type="submission" date="2019-05" db="EMBL/GenBank/DDBJ databases">
        <title>Emergence of the Ug99 lineage of the wheat stem rust pathogen through somatic hybridization.</title>
        <authorList>
            <person name="Li F."/>
            <person name="Upadhyaya N.M."/>
            <person name="Sperschneider J."/>
            <person name="Matny O."/>
            <person name="Nguyen-Phuc H."/>
            <person name="Mago R."/>
            <person name="Raley C."/>
            <person name="Miller M.E."/>
            <person name="Silverstein K.A.T."/>
            <person name="Henningsen E."/>
            <person name="Hirsch C.D."/>
            <person name="Visser B."/>
            <person name="Pretorius Z.A."/>
            <person name="Steffenson B.J."/>
            <person name="Schwessinger B."/>
            <person name="Dodds P.N."/>
            <person name="Figueroa M."/>
        </authorList>
    </citation>
    <scope>NUCLEOTIDE SEQUENCE [LARGE SCALE GENOMIC DNA]</scope>
    <source>
        <strain evidence="2">21-0</strain>
    </source>
</reference>
<feature type="coiled-coil region" evidence="1">
    <location>
        <begin position="95"/>
        <end position="122"/>
    </location>
</feature>
<dbReference type="GO" id="GO:0051315">
    <property type="term" value="P:attachment of mitotic spindle microtubules to kinetochore"/>
    <property type="evidence" value="ECO:0007669"/>
    <property type="project" value="InterPro"/>
</dbReference>
<name>A0A5B0R1A3_PUCGR</name>
<gene>
    <name evidence="2" type="primary">NDC80_10</name>
    <name evidence="2" type="ORF">PGT21_016123</name>
</gene>
<dbReference type="PANTHER" id="PTHR10643">
    <property type="entry name" value="KINETOCHORE PROTEIN NDC80"/>
    <property type="match status" value="1"/>
</dbReference>
<evidence type="ECO:0000256" key="1">
    <source>
        <dbReference type="SAM" id="Coils"/>
    </source>
</evidence>
<comment type="caution">
    <text evidence="2">The sequence shown here is derived from an EMBL/GenBank/DDBJ whole genome shotgun (WGS) entry which is preliminary data.</text>
</comment>
<sequence>MLDLEVRSTQASHRVEKTLRIYKNKVVKPGLILRAPEPFEHLDFIQTVNSGAADVVDMFPDTLIDIKPALIQLKKNAIDHRVGLTDQVLLVEDKLATLTETLQEKREHMQILETSVQQLLEDHKKSII</sequence>
<proteinExistence type="predicted"/>
<dbReference type="InterPro" id="IPR005550">
    <property type="entry name" value="Kinetochore_Ndc80"/>
</dbReference>